<dbReference type="EMBL" id="JAAXOT010000013">
    <property type="protein sequence ID" value="NKY59140.1"/>
    <property type="molecule type" value="Genomic_DNA"/>
</dbReference>
<reference evidence="1 2" key="1">
    <citation type="submission" date="2020-04" db="EMBL/GenBank/DDBJ databases">
        <title>MicrobeNet Type strains.</title>
        <authorList>
            <person name="Nicholson A.C."/>
        </authorList>
    </citation>
    <scope>NUCLEOTIDE SEQUENCE [LARGE SCALE GENOMIC DNA]</scope>
    <source>
        <strain evidence="1 2">JCM 3332</strain>
    </source>
</reference>
<protein>
    <recommendedName>
        <fullName evidence="3">Peptide subunit release factor 1 (ERF1)</fullName>
    </recommendedName>
</protein>
<dbReference type="RefSeq" id="WP_157116521.1">
    <property type="nucleotide sequence ID" value="NZ_JAAXOT010000013.1"/>
</dbReference>
<dbReference type="InterPro" id="IPR040701">
    <property type="entry name" value="Bact_RF_family2"/>
</dbReference>
<dbReference type="Pfam" id="PF18844">
    <property type="entry name" value="baeRF_family2"/>
    <property type="match status" value="1"/>
</dbReference>
<gene>
    <name evidence="1" type="ORF">HGA15_23900</name>
</gene>
<accession>A0A846YNG4</accession>
<proteinExistence type="predicted"/>
<dbReference type="Proteomes" id="UP000570678">
    <property type="component" value="Unassembled WGS sequence"/>
</dbReference>
<comment type="caution">
    <text evidence="1">The sequence shown here is derived from an EMBL/GenBank/DDBJ whole genome shotgun (WGS) entry which is preliminary data.</text>
</comment>
<sequence>MTIREVAQRPGPFASLYIDAQHDTEDAEQQRTLRWRALAERLEAAGATDRMIESLAAAVTGSPPEPGRAGRVLIADSERVLIDRRLPRRVQPEIVRVSPLPYLLPLIECETEEVPHAVAVVDKVGSELYGVDDEGKVVGETVEGEGHPVHKVRHGGGWSHLSMQRRVEETLRRNADDIAAELKRLTERIRARIVVLAGDVTTRAEVRRALGAVPARVVEVESGGRAAGTDTGGFDAEVRELVTAEAHEVQKEAIARFDQARGRDDGPAVAGLSATVSALLAANTENLLIDASTLGDRTVRLDPEPVRDPAALGALSETSAQSCRADEALPVGVLVRGGTITPVDAETPLSEGVGALLRHT</sequence>
<evidence type="ECO:0008006" key="3">
    <source>
        <dbReference type="Google" id="ProtNLM"/>
    </source>
</evidence>
<dbReference type="AlphaFoldDB" id="A0A846YNG4"/>
<name>A0A846YNG4_9NOCA</name>
<dbReference type="SUPFAM" id="SSF53137">
    <property type="entry name" value="Translational machinery components"/>
    <property type="match status" value="1"/>
</dbReference>
<evidence type="ECO:0000313" key="2">
    <source>
        <dbReference type="Proteomes" id="UP000570678"/>
    </source>
</evidence>
<keyword evidence="2" id="KW-1185">Reference proteome</keyword>
<organism evidence="1 2">
    <name type="scientific">Nocardia flavorosea</name>
    <dbReference type="NCBI Taxonomy" id="53429"/>
    <lineage>
        <taxon>Bacteria</taxon>
        <taxon>Bacillati</taxon>
        <taxon>Actinomycetota</taxon>
        <taxon>Actinomycetes</taxon>
        <taxon>Mycobacteriales</taxon>
        <taxon>Nocardiaceae</taxon>
        <taxon>Nocardia</taxon>
    </lineage>
</organism>
<evidence type="ECO:0000313" key="1">
    <source>
        <dbReference type="EMBL" id="NKY59140.1"/>
    </source>
</evidence>